<protein>
    <submittedName>
        <fullName evidence="7">GMC family oxidoreductase</fullName>
    </submittedName>
</protein>
<dbReference type="OrthoDB" id="9798604at2"/>
<evidence type="ECO:0000313" key="7">
    <source>
        <dbReference type="EMBL" id="QFI76085.1"/>
    </source>
</evidence>
<gene>
    <name evidence="7" type="ORF">F8237_29015</name>
</gene>
<evidence type="ECO:0000256" key="3">
    <source>
        <dbReference type="ARBA" id="ARBA00022630"/>
    </source>
</evidence>
<evidence type="ECO:0000313" key="8">
    <source>
        <dbReference type="Proteomes" id="UP000325641"/>
    </source>
</evidence>
<dbReference type="RefSeq" id="WP_151649601.1">
    <property type="nucleotide sequence ID" value="NZ_CP044543.1"/>
</dbReference>
<keyword evidence="4" id="KW-0274">FAD</keyword>
<comment type="similarity">
    <text evidence="2">Belongs to the GMC oxidoreductase family.</text>
</comment>
<evidence type="ECO:0000259" key="6">
    <source>
        <dbReference type="Pfam" id="PF05199"/>
    </source>
</evidence>
<evidence type="ECO:0000256" key="5">
    <source>
        <dbReference type="ARBA" id="ARBA00023002"/>
    </source>
</evidence>
<feature type="domain" description="Glucose-methanol-choline oxidoreductase C-terminal" evidence="6">
    <location>
        <begin position="405"/>
        <end position="531"/>
    </location>
</feature>
<name>A0A5P6PCS9_9BRAD</name>
<sequence>MLTSFADAGELGGCDICVVGAGPVGIALALACEQHGLSVLLLESGHEEQDAFAASLTAGHVADEQRHAATEIAIRRGLGGTSRWWGGRCVPLDDVDFASRSHAPGTAWPIPHQDISRWYDAAADFFGIGPARFTTAPAAPALGDIRTDQLERWTPDIDAGRRHRAHLAKSRLITAVTGATVTELLLSDDSRRIVGLVAGNAGKTCRIVARRTVLACGGLETTRLLLWIRQKRPNLFGGAGGALGRFYMGHASGKIADLVLADPAAVAAYDFFGDDGAYARRRFTLAREAQLREGLLNIAFWLDNPPFHQAGHRNGVLSLVWMALAIPPVGRRLVSEAIRIIHVGEKPHRWGSHLRNVMMSPLATLRNIAAIVHARVLTKPRRPGFLIKSAEGRYALHFLAEQTPIRESRVTLSGRKDALGVPFLDIDLRYSEADARSVLRAHEVLDQSLRSAGYGRLDYRVPPEMRLTSILQQARDGFHQIGTTRMGLSPDDSVVDGDCRVHGIENLYVSSSAVFASSSQANPTFATVALALRLAAHLAEKAKAGDIGVAA</sequence>
<dbReference type="Proteomes" id="UP000325641">
    <property type="component" value="Chromosome"/>
</dbReference>
<dbReference type="AlphaFoldDB" id="A0A5P6PCS9"/>
<dbReference type="InterPro" id="IPR007867">
    <property type="entry name" value="GMC_OxRtase_C"/>
</dbReference>
<dbReference type="Pfam" id="PF05199">
    <property type="entry name" value="GMC_oxred_C"/>
    <property type="match status" value="1"/>
</dbReference>
<dbReference type="EMBL" id="CP044543">
    <property type="protein sequence ID" value="QFI76085.1"/>
    <property type="molecule type" value="Genomic_DNA"/>
</dbReference>
<comment type="cofactor">
    <cofactor evidence="1">
        <name>FAD</name>
        <dbReference type="ChEBI" id="CHEBI:57692"/>
    </cofactor>
</comment>
<dbReference type="PANTHER" id="PTHR42784">
    <property type="entry name" value="PYRANOSE 2-OXIDASE"/>
    <property type="match status" value="1"/>
</dbReference>
<dbReference type="Gene3D" id="3.50.50.60">
    <property type="entry name" value="FAD/NAD(P)-binding domain"/>
    <property type="match status" value="2"/>
</dbReference>
<dbReference type="PANTHER" id="PTHR42784:SF1">
    <property type="entry name" value="PYRANOSE 2-OXIDASE"/>
    <property type="match status" value="1"/>
</dbReference>
<organism evidence="7 8">
    <name type="scientific">Bradyrhizobium betae</name>
    <dbReference type="NCBI Taxonomy" id="244734"/>
    <lineage>
        <taxon>Bacteria</taxon>
        <taxon>Pseudomonadati</taxon>
        <taxon>Pseudomonadota</taxon>
        <taxon>Alphaproteobacteria</taxon>
        <taxon>Hyphomicrobiales</taxon>
        <taxon>Nitrobacteraceae</taxon>
        <taxon>Bradyrhizobium</taxon>
    </lineage>
</organism>
<dbReference type="SUPFAM" id="SSF51905">
    <property type="entry name" value="FAD/NAD(P)-binding domain"/>
    <property type="match status" value="1"/>
</dbReference>
<accession>A0A5P6PCS9</accession>
<evidence type="ECO:0000256" key="1">
    <source>
        <dbReference type="ARBA" id="ARBA00001974"/>
    </source>
</evidence>
<reference evidence="8" key="1">
    <citation type="submission" date="2019-10" db="EMBL/GenBank/DDBJ databases">
        <title>Complete Genome Sequence of Bradyrhizobium betae type strain PL7HG1T.</title>
        <authorList>
            <person name="Bromfield E.S.P."/>
            <person name="Cloutier S."/>
        </authorList>
    </citation>
    <scope>NUCLEOTIDE SEQUENCE [LARGE SCALE GENOMIC DNA]</scope>
    <source>
        <strain evidence="8">PL7HG1</strain>
    </source>
</reference>
<dbReference type="GO" id="GO:0016614">
    <property type="term" value="F:oxidoreductase activity, acting on CH-OH group of donors"/>
    <property type="evidence" value="ECO:0007669"/>
    <property type="project" value="InterPro"/>
</dbReference>
<dbReference type="KEGG" id="bbet:F8237_29015"/>
<dbReference type="InterPro" id="IPR051473">
    <property type="entry name" value="P2Ox-like"/>
</dbReference>
<dbReference type="InterPro" id="IPR036188">
    <property type="entry name" value="FAD/NAD-bd_sf"/>
</dbReference>
<keyword evidence="3" id="KW-0285">Flavoprotein</keyword>
<evidence type="ECO:0000256" key="2">
    <source>
        <dbReference type="ARBA" id="ARBA00010790"/>
    </source>
</evidence>
<keyword evidence="5" id="KW-0560">Oxidoreductase</keyword>
<evidence type="ECO:0000256" key="4">
    <source>
        <dbReference type="ARBA" id="ARBA00022827"/>
    </source>
</evidence>
<proteinExistence type="inferred from homology"/>